<name>A0ABV5BAW7_9BACL</name>
<dbReference type="Gene3D" id="3.30.450.40">
    <property type="match status" value="1"/>
</dbReference>
<evidence type="ECO:0000313" key="2">
    <source>
        <dbReference type="EMBL" id="MFB5682602.1"/>
    </source>
</evidence>
<feature type="domain" description="GAF" evidence="1">
    <location>
        <begin position="16"/>
        <end position="140"/>
    </location>
</feature>
<accession>A0ABV5BAW7</accession>
<keyword evidence="3" id="KW-1185">Reference proteome</keyword>
<evidence type="ECO:0000313" key="3">
    <source>
        <dbReference type="Proteomes" id="UP001580407"/>
    </source>
</evidence>
<dbReference type="Pfam" id="PF13185">
    <property type="entry name" value="GAF_2"/>
    <property type="match status" value="1"/>
</dbReference>
<organism evidence="2 3">
    <name type="scientific">Paenibacillus terreus</name>
    <dbReference type="NCBI Taxonomy" id="1387834"/>
    <lineage>
        <taxon>Bacteria</taxon>
        <taxon>Bacillati</taxon>
        <taxon>Bacillota</taxon>
        <taxon>Bacilli</taxon>
        <taxon>Bacillales</taxon>
        <taxon>Paenibacillaceae</taxon>
        <taxon>Paenibacillus</taxon>
    </lineage>
</organism>
<dbReference type="Proteomes" id="UP001580407">
    <property type="component" value="Unassembled WGS sequence"/>
</dbReference>
<protein>
    <submittedName>
        <fullName evidence="2">GAF domain-containing protein</fullName>
    </submittedName>
</protein>
<comment type="caution">
    <text evidence="2">The sequence shown here is derived from an EMBL/GenBank/DDBJ whole genome shotgun (WGS) entry which is preliminary data.</text>
</comment>
<sequence length="147" mass="16492">MNDLLPEVKSELDSLRALISCDVAALAWIHSAHNFFRWRYISGNRNDRYRRISFKPGYGLSGMAVRLGRSVETNPLLGDTYRLRQDSALMLAEQLHSAFVAPIFGADNIPKGVVLVGQRNTYSFVPHDTALVEQTARRLGALKFNLS</sequence>
<evidence type="ECO:0000259" key="1">
    <source>
        <dbReference type="Pfam" id="PF13185"/>
    </source>
</evidence>
<dbReference type="InterPro" id="IPR029016">
    <property type="entry name" value="GAF-like_dom_sf"/>
</dbReference>
<proteinExistence type="predicted"/>
<reference evidence="2 3" key="1">
    <citation type="submission" date="2024-09" db="EMBL/GenBank/DDBJ databases">
        <authorList>
            <person name="Ruan L."/>
        </authorList>
    </citation>
    <scope>NUCLEOTIDE SEQUENCE [LARGE SCALE GENOMIC DNA]</scope>
    <source>
        <strain evidence="2 3">D33</strain>
    </source>
</reference>
<dbReference type="SUPFAM" id="SSF55781">
    <property type="entry name" value="GAF domain-like"/>
    <property type="match status" value="1"/>
</dbReference>
<dbReference type="InterPro" id="IPR003018">
    <property type="entry name" value="GAF"/>
</dbReference>
<dbReference type="RefSeq" id="WP_375526350.1">
    <property type="nucleotide sequence ID" value="NZ_JBHILM010000018.1"/>
</dbReference>
<gene>
    <name evidence="2" type="ORF">ACE3NQ_16870</name>
</gene>
<dbReference type="EMBL" id="JBHILM010000018">
    <property type="protein sequence ID" value="MFB5682602.1"/>
    <property type="molecule type" value="Genomic_DNA"/>
</dbReference>